<dbReference type="Proteomes" id="UP000419138">
    <property type="component" value="Unassembled WGS sequence"/>
</dbReference>
<dbReference type="InterPro" id="IPR050377">
    <property type="entry name" value="Radical_SAM_PqqE_MftC-like"/>
</dbReference>
<proteinExistence type="predicted"/>
<protein>
    <submittedName>
        <fullName evidence="7">Radical SAM protein</fullName>
    </submittedName>
</protein>
<evidence type="ECO:0000259" key="6">
    <source>
        <dbReference type="Pfam" id="PF04055"/>
    </source>
</evidence>
<dbReference type="CDD" id="cd01335">
    <property type="entry name" value="Radical_SAM"/>
    <property type="match status" value="1"/>
</dbReference>
<evidence type="ECO:0000256" key="5">
    <source>
        <dbReference type="SAM" id="MobiDB-lite"/>
    </source>
</evidence>
<evidence type="ECO:0000313" key="7">
    <source>
        <dbReference type="EMBL" id="MQT05148.1"/>
    </source>
</evidence>
<dbReference type="InterPro" id="IPR007197">
    <property type="entry name" value="rSAM"/>
</dbReference>
<keyword evidence="4" id="KW-0411">Iron-sulfur</keyword>
<dbReference type="PANTHER" id="PTHR11228">
    <property type="entry name" value="RADICAL SAM DOMAIN PROTEIN"/>
    <property type="match status" value="1"/>
</dbReference>
<dbReference type="SUPFAM" id="SSF102114">
    <property type="entry name" value="Radical SAM enzymes"/>
    <property type="match status" value="1"/>
</dbReference>
<dbReference type="AlphaFoldDB" id="A0A646KSS4"/>
<feature type="region of interest" description="Disordered" evidence="5">
    <location>
        <begin position="255"/>
        <end position="292"/>
    </location>
</feature>
<dbReference type="Gene3D" id="3.20.20.70">
    <property type="entry name" value="Aldolase class I"/>
    <property type="match status" value="1"/>
</dbReference>
<dbReference type="EMBL" id="VCLA01000198">
    <property type="protein sequence ID" value="MQT05148.1"/>
    <property type="molecule type" value="Genomic_DNA"/>
</dbReference>
<accession>A0A646KSS4</accession>
<dbReference type="InterPro" id="IPR013785">
    <property type="entry name" value="Aldolase_TIM"/>
</dbReference>
<dbReference type="RefSeq" id="WP_153526407.1">
    <property type="nucleotide sequence ID" value="NZ_JBEPDZ010000043.1"/>
</dbReference>
<comment type="caution">
    <text evidence="7">The sequence shown here is derived from an EMBL/GenBank/DDBJ whole genome shotgun (WGS) entry which is preliminary data.</text>
</comment>
<dbReference type="SFLD" id="SFLDG01386">
    <property type="entry name" value="main_SPASM_domain-containing"/>
    <property type="match status" value="1"/>
</dbReference>
<dbReference type="SFLD" id="SFLDG01067">
    <property type="entry name" value="SPASM/twitch_domain_containing"/>
    <property type="match status" value="1"/>
</dbReference>
<feature type="domain" description="Radical SAM core" evidence="6">
    <location>
        <begin position="17"/>
        <end position="163"/>
    </location>
</feature>
<dbReference type="SFLD" id="SFLDF00365">
    <property type="entry name" value="thuricin_CD_(TrnCD-like)"/>
    <property type="match status" value="1"/>
</dbReference>
<dbReference type="SFLD" id="SFLDS00029">
    <property type="entry name" value="Radical_SAM"/>
    <property type="match status" value="1"/>
</dbReference>
<keyword evidence="8" id="KW-1185">Reference proteome</keyword>
<organism evidence="7 8">
    <name type="scientific">Streptomyces jumonjinensis</name>
    <dbReference type="NCBI Taxonomy" id="1945"/>
    <lineage>
        <taxon>Bacteria</taxon>
        <taxon>Bacillati</taxon>
        <taxon>Actinomycetota</taxon>
        <taxon>Actinomycetes</taxon>
        <taxon>Kitasatosporales</taxon>
        <taxon>Streptomycetaceae</taxon>
        <taxon>Streptomyces</taxon>
    </lineage>
</organism>
<dbReference type="GO" id="GO:0003824">
    <property type="term" value="F:catalytic activity"/>
    <property type="evidence" value="ECO:0007669"/>
    <property type="project" value="InterPro"/>
</dbReference>
<evidence type="ECO:0000256" key="4">
    <source>
        <dbReference type="ARBA" id="ARBA00023014"/>
    </source>
</evidence>
<keyword evidence="1" id="KW-0949">S-adenosyl-L-methionine</keyword>
<name>A0A646KSS4_STRJU</name>
<reference evidence="7 8" key="1">
    <citation type="submission" date="2019-05" db="EMBL/GenBank/DDBJ databases">
        <title>Comparative genomics and metabolomics analyses of clavulanic acid producing Streptomyces species provides insight into specialized metabolism and evolution of beta-lactam biosynthetic gene clusters.</title>
        <authorList>
            <person name="Moore M.A."/>
            <person name="Cruz-Morales P."/>
            <person name="Barona Gomez F."/>
            <person name="Kapil T."/>
        </authorList>
    </citation>
    <scope>NUCLEOTIDE SEQUENCE [LARGE SCALE GENOMIC DNA]</scope>
    <source>
        <strain evidence="7 8">NRRL 5741</strain>
    </source>
</reference>
<evidence type="ECO:0000256" key="3">
    <source>
        <dbReference type="ARBA" id="ARBA00023004"/>
    </source>
</evidence>
<keyword evidence="3" id="KW-0408">Iron</keyword>
<dbReference type="SFLD" id="SFLDG01216">
    <property type="entry name" value="thioether_bond_formation_requi"/>
    <property type="match status" value="1"/>
</dbReference>
<dbReference type="Pfam" id="PF04055">
    <property type="entry name" value="Radical_SAM"/>
    <property type="match status" value="1"/>
</dbReference>
<dbReference type="InterPro" id="IPR058240">
    <property type="entry name" value="rSAM_sf"/>
</dbReference>
<evidence type="ECO:0000256" key="1">
    <source>
        <dbReference type="ARBA" id="ARBA00022691"/>
    </source>
</evidence>
<evidence type="ECO:0000256" key="2">
    <source>
        <dbReference type="ARBA" id="ARBA00022723"/>
    </source>
</evidence>
<dbReference type="GO" id="GO:0051536">
    <property type="term" value="F:iron-sulfur cluster binding"/>
    <property type="evidence" value="ECO:0007669"/>
    <property type="project" value="UniProtKB-KW"/>
</dbReference>
<gene>
    <name evidence="7" type="ORF">FF041_35010</name>
</gene>
<sequence>MTIAPETPAPLRFLSLEITARCQLTCPSHCYAQAGPTRGHGTMTAGDWHRIIHEAASLGTTMLQLIGGEPTLHPDFTGIVEHAVRVGLRVRVYTNLVRVREVHWRLFEHPQVSMATSVYSDDPGEHDAITGRRGSHAATRGNLVEAVRRGIRVKVGIADLGGGQRAEQARAEVQALGVHEVHIDRVRPVGNAANAAVPSVSALCGRCGDGKAAILPNGAVAVCEIGRFLTAGSVVGGASLASVFGSDRWAEVTASVPRRTDADPCPPDCAPNDDTQCGPEKGGVCGPADDDE</sequence>
<keyword evidence="2" id="KW-0479">Metal-binding</keyword>
<evidence type="ECO:0000313" key="8">
    <source>
        <dbReference type="Proteomes" id="UP000419138"/>
    </source>
</evidence>
<dbReference type="OrthoDB" id="9782387at2"/>
<dbReference type="PANTHER" id="PTHR11228:SF7">
    <property type="entry name" value="PQQA PEPTIDE CYCLASE"/>
    <property type="match status" value="1"/>
</dbReference>
<dbReference type="GO" id="GO:0046872">
    <property type="term" value="F:metal ion binding"/>
    <property type="evidence" value="ECO:0007669"/>
    <property type="project" value="UniProtKB-KW"/>
</dbReference>